<dbReference type="GO" id="GO:0016020">
    <property type="term" value="C:membrane"/>
    <property type="evidence" value="ECO:0007669"/>
    <property type="project" value="TreeGrafter"/>
</dbReference>
<feature type="domain" description="AB hydrolase-1" evidence="1">
    <location>
        <begin position="8"/>
        <end position="206"/>
    </location>
</feature>
<dbReference type="PANTHER" id="PTHR43798:SF33">
    <property type="entry name" value="HYDROLASE, PUTATIVE (AFU_ORTHOLOGUE AFUA_2G14860)-RELATED"/>
    <property type="match status" value="1"/>
</dbReference>
<protein>
    <submittedName>
        <fullName evidence="2">Alpha/beta fold hydrolase</fullName>
    </submittedName>
</protein>
<keyword evidence="3" id="KW-1185">Reference proteome</keyword>
<evidence type="ECO:0000313" key="2">
    <source>
        <dbReference type="EMBL" id="KAB1659433.1"/>
    </source>
</evidence>
<sequence length="217" mass="22912">MTPRPQTVLFLHGLGARPSSWSHQIANLLEGFTGVAPTIAGLAPGGDDTPTFTLEAASDAVRDELDRLGVERAHVCGLSLGAMVATRFAIDHPARVASLVLSAGQVHPNRALMRVQRLVMGVLPERVVAQPGLDRARVLAVVDAAAAADFRTELGDITARTLVVCGERDRPNLPAARELAAGIANASLEILSGGRHELNTASPTEFSNLLNRFLLGH</sequence>
<dbReference type="AlphaFoldDB" id="A0A7J5BZU5"/>
<dbReference type="Pfam" id="PF12697">
    <property type="entry name" value="Abhydrolase_6"/>
    <property type="match status" value="1"/>
</dbReference>
<evidence type="ECO:0000313" key="3">
    <source>
        <dbReference type="Proteomes" id="UP000467240"/>
    </source>
</evidence>
<dbReference type="RefSeq" id="WP_158039933.1">
    <property type="nucleotide sequence ID" value="NZ_JACCFV010000001.1"/>
</dbReference>
<dbReference type="InterPro" id="IPR029058">
    <property type="entry name" value="AB_hydrolase_fold"/>
</dbReference>
<comment type="caution">
    <text evidence="2">The sequence shown here is derived from an EMBL/GenBank/DDBJ whole genome shotgun (WGS) entry which is preliminary data.</text>
</comment>
<dbReference type="Gene3D" id="3.40.50.1820">
    <property type="entry name" value="alpha/beta hydrolase"/>
    <property type="match status" value="1"/>
</dbReference>
<evidence type="ECO:0000259" key="1">
    <source>
        <dbReference type="Pfam" id="PF12697"/>
    </source>
</evidence>
<dbReference type="PANTHER" id="PTHR43798">
    <property type="entry name" value="MONOACYLGLYCEROL LIPASE"/>
    <property type="match status" value="1"/>
</dbReference>
<name>A0A7J5BZU5_9MICO</name>
<dbReference type="GO" id="GO:0016787">
    <property type="term" value="F:hydrolase activity"/>
    <property type="evidence" value="ECO:0007669"/>
    <property type="project" value="UniProtKB-KW"/>
</dbReference>
<dbReference type="Proteomes" id="UP000467240">
    <property type="component" value="Unassembled WGS sequence"/>
</dbReference>
<organism evidence="2 3">
    <name type="scientific">Pseudoclavibacter chungangensis</name>
    <dbReference type="NCBI Taxonomy" id="587635"/>
    <lineage>
        <taxon>Bacteria</taxon>
        <taxon>Bacillati</taxon>
        <taxon>Actinomycetota</taxon>
        <taxon>Actinomycetes</taxon>
        <taxon>Micrococcales</taxon>
        <taxon>Microbacteriaceae</taxon>
        <taxon>Pseudoclavibacter</taxon>
    </lineage>
</organism>
<dbReference type="InterPro" id="IPR050266">
    <property type="entry name" value="AB_hydrolase_sf"/>
</dbReference>
<reference evidence="2 3" key="1">
    <citation type="submission" date="2019-09" db="EMBL/GenBank/DDBJ databases">
        <title>Phylogeny of genus Pseudoclavibacter and closely related genus.</title>
        <authorList>
            <person name="Li Y."/>
        </authorList>
    </citation>
    <scope>NUCLEOTIDE SEQUENCE [LARGE SCALE GENOMIC DNA]</scope>
    <source>
        <strain evidence="2 3">DSM 23821</strain>
    </source>
</reference>
<dbReference type="OrthoDB" id="7958481at2"/>
<dbReference type="SUPFAM" id="SSF53474">
    <property type="entry name" value="alpha/beta-Hydrolases"/>
    <property type="match status" value="1"/>
</dbReference>
<dbReference type="EMBL" id="WBJZ01000006">
    <property type="protein sequence ID" value="KAB1659433.1"/>
    <property type="molecule type" value="Genomic_DNA"/>
</dbReference>
<keyword evidence="2" id="KW-0378">Hydrolase</keyword>
<gene>
    <name evidence="2" type="ORF">F8O01_05740</name>
</gene>
<accession>A0A7J5BZU5</accession>
<dbReference type="InterPro" id="IPR000073">
    <property type="entry name" value="AB_hydrolase_1"/>
</dbReference>
<proteinExistence type="predicted"/>